<gene>
    <name evidence="1" type="ORF">BS50DRAFT_580377</name>
    <name evidence="2" type="ORF">BS50DRAFT_580379</name>
</gene>
<dbReference type="EMBL" id="KZ678181">
    <property type="protein sequence ID" value="PSN58897.1"/>
    <property type="molecule type" value="Genomic_DNA"/>
</dbReference>
<accession>A0A2T2N0D6</accession>
<evidence type="ECO:0000313" key="2">
    <source>
        <dbReference type="EMBL" id="PSN58899.1"/>
    </source>
</evidence>
<organism evidence="1 3">
    <name type="scientific">Corynespora cassiicola Philippines</name>
    <dbReference type="NCBI Taxonomy" id="1448308"/>
    <lineage>
        <taxon>Eukaryota</taxon>
        <taxon>Fungi</taxon>
        <taxon>Dikarya</taxon>
        <taxon>Ascomycota</taxon>
        <taxon>Pezizomycotina</taxon>
        <taxon>Dothideomycetes</taxon>
        <taxon>Pleosporomycetidae</taxon>
        <taxon>Pleosporales</taxon>
        <taxon>Corynesporascaceae</taxon>
        <taxon>Corynespora</taxon>
    </lineage>
</organism>
<dbReference type="AlphaFoldDB" id="A0A2T2N0D6"/>
<dbReference type="EMBL" id="KZ678181">
    <property type="protein sequence ID" value="PSN58899.1"/>
    <property type="molecule type" value="Genomic_DNA"/>
</dbReference>
<keyword evidence="3" id="KW-1185">Reference proteome</keyword>
<evidence type="ECO:0000313" key="3">
    <source>
        <dbReference type="Proteomes" id="UP000240883"/>
    </source>
</evidence>
<sequence length="59" mass="6443">MVLASHLRIASPPSFHFSVFPSSHLLSSSPATSRSSTRAPSSVKVQLWWVVRKGPARRG</sequence>
<reference evidence="1 3" key="1">
    <citation type="journal article" date="2018" name="Front. Microbiol.">
        <title>Genome-Wide Analysis of Corynespora cassiicola Leaf Fall Disease Putative Effectors.</title>
        <authorList>
            <person name="Lopez D."/>
            <person name="Ribeiro S."/>
            <person name="Label P."/>
            <person name="Fumanal B."/>
            <person name="Venisse J.S."/>
            <person name="Kohler A."/>
            <person name="de Oliveira R.R."/>
            <person name="Labutti K."/>
            <person name="Lipzen A."/>
            <person name="Lail K."/>
            <person name="Bauer D."/>
            <person name="Ohm R.A."/>
            <person name="Barry K.W."/>
            <person name="Spatafora J."/>
            <person name="Grigoriev I.V."/>
            <person name="Martin F.M."/>
            <person name="Pujade-Renaud V."/>
        </authorList>
    </citation>
    <scope>NUCLEOTIDE SEQUENCE [LARGE SCALE GENOMIC DNA]</scope>
    <source>
        <strain evidence="1 3">Philippines</strain>
    </source>
</reference>
<dbReference type="Proteomes" id="UP000240883">
    <property type="component" value="Unassembled WGS sequence"/>
</dbReference>
<evidence type="ECO:0000313" key="1">
    <source>
        <dbReference type="EMBL" id="PSN58897.1"/>
    </source>
</evidence>
<proteinExistence type="predicted"/>
<name>A0A2T2N0D6_CORCC</name>
<protein>
    <submittedName>
        <fullName evidence="1">Uncharacterized protein</fullName>
    </submittedName>
</protein>